<proteinExistence type="predicted"/>
<dbReference type="Proteomes" id="UP001595961">
    <property type="component" value="Unassembled WGS sequence"/>
</dbReference>
<gene>
    <name evidence="1" type="ORF">ACFO5W_06995</name>
</gene>
<comment type="caution">
    <text evidence="1">The sequence shown here is derived from an EMBL/GenBank/DDBJ whole genome shotgun (WGS) entry which is preliminary data.</text>
</comment>
<organism evidence="1 2">
    <name type="scientific">Dyella halodurans</name>
    <dbReference type="NCBI Taxonomy" id="1920171"/>
    <lineage>
        <taxon>Bacteria</taxon>
        <taxon>Pseudomonadati</taxon>
        <taxon>Pseudomonadota</taxon>
        <taxon>Gammaproteobacteria</taxon>
        <taxon>Lysobacterales</taxon>
        <taxon>Rhodanobacteraceae</taxon>
        <taxon>Dyella</taxon>
    </lineage>
</organism>
<accession>A0ABV9C1M9</accession>
<evidence type="ECO:0000313" key="1">
    <source>
        <dbReference type="EMBL" id="MFC4526384.1"/>
    </source>
</evidence>
<evidence type="ECO:0000313" key="2">
    <source>
        <dbReference type="Proteomes" id="UP001595961"/>
    </source>
</evidence>
<dbReference type="RefSeq" id="WP_266151129.1">
    <property type="nucleotide sequence ID" value="NZ_CP064028.1"/>
</dbReference>
<reference evidence="2" key="1">
    <citation type="journal article" date="2019" name="Int. J. Syst. Evol. Microbiol.">
        <title>The Global Catalogue of Microorganisms (GCM) 10K type strain sequencing project: providing services to taxonomists for standard genome sequencing and annotation.</title>
        <authorList>
            <consortium name="The Broad Institute Genomics Platform"/>
            <consortium name="The Broad Institute Genome Sequencing Center for Infectious Disease"/>
            <person name="Wu L."/>
            <person name="Ma J."/>
        </authorList>
    </citation>
    <scope>NUCLEOTIDE SEQUENCE [LARGE SCALE GENOMIC DNA]</scope>
    <source>
        <strain evidence="2">CCM 4481</strain>
    </source>
</reference>
<sequence length="75" mass="8301">MANMKPDGKLTSVLNLLKEGPGTTRELAIELEIPSRSVGALLCDLKRRKKITSEPFVRTVGKRPVSLWRVVEQAA</sequence>
<evidence type="ECO:0008006" key="3">
    <source>
        <dbReference type="Google" id="ProtNLM"/>
    </source>
</evidence>
<name>A0ABV9C1M9_9GAMM</name>
<protein>
    <recommendedName>
        <fullName evidence="3">Transcriptional regulator</fullName>
    </recommendedName>
</protein>
<dbReference type="EMBL" id="JBHSGA010000013">
    <property type="protein sequence ID" value="MFC4526384.1"/>
    <property type="molecule type" value="Genomic_DNA"/>
</dbReference>
<keyword evidence="2" id="KW-1185">Reference proteome</keyword>
<dbReference type="InterPro" id="IPR036388">
    <property type="entry name" value="WH-like_DNA-bd_sf"/>
</dbReference>
<dbReference type="Gene3D" id="1.10.10.10">
    <property type="entry name" value="Winged helix-like DNA-binding domain superfamily/Winged helix DNA-binding domain"/>
    <property type="match status" value="1"/>
</dbReference>